<dbReference type="PRINTS" id="PR00759">
    <property type="entry name" value="BASICPTASE"/>
</dbReference>
<dbReference type="InterPro" id="IPR036880">
    <property type="entry name" value="Kunitz_BPTI_sf"/>
</dbReference>
<dbReference type="PANTHER" id="PTHR47247">
    <property type="entry name" value="KUNITZ-TYPE PROTEASE INHIBITOR 2"/>
    <property type="match status" value="1"/>
</dbReference>
<reference key="1">
    <citation type="journal article" date="2007" name="Nature">
        <title>The medaka draft genome and insights into vertebrate genome evolution.</title>
        <authorList>
            <person name="Kasahara M."/>
            <person name="Naruse K."/>
            <person name="Sasaki S."/>
            <person name="Nakatani Y."/>
            <person name="Qu W."/>
            <person name="Ahsan B."/>
            <person name="Yamada T."/>
            <person name="Nagayasu Y."/>
            <person name="Doi K."/>
            <person name="Kasai Y."/>
            <person name="Jindo T."/>
            <person name="Kobayashi D."/>
            <person name="Shimada A."/>
            <person name="Toyoda A."/>
            <person name="Kuroki Y."/>
            <person name="Fujiyama A."/>
            <person name="Sasaki T."/>
            <person name="Shimizu A."/>
            <person name="Asakawa S."/>
            <person name="Shimizu N."/>
            <person name="Hashimoto S."/>
            <person name="Yang J."/>
            <person name="Lee Y."/>
            <person name="Matsushima K."/>
            <person name="Sugano S."/>
            <person name="Sakaizumi M."/>
            <person name="Narita T."/>
            <person name="Ohishi K."/>
            <person name="Haga S."/>
            <person name="Ohta F."/>
            <person name="Nomoto H."/>
            <person name="Nogata K."/>
            <person name="Morishita T."/>
            <person name="Endo T."/>
            <person name="Shin-I T."/>
            <person name="Takeda H."/>
            <person name="Morishita S."/>
            <person name="Kohara Y."/>
        </authorList>
    </citation>
    <scope>NUCLEOTIDE SEQUENCE [LARGE SCALE GENOMIC DNA]</scope>
    <source>
        <strain>Hd-rR</strain>
    </source>
</reference>
<feature type="domain" description="BPTI/Kunitz inhibitor" evidence="4">
    <location>
        <begin position="36"/>
        <end position="86"/>
    </location>
</feature>
<dbReference type="FunFam" id="4.10.410.10:FF:000006">
    <property type="entry name" value="Serine peptidase inhibitor, Kunitz type 1"/>
    <property type="match status" value="1"/>
</dbReference>
<dbReference type="Ensembl" id="ENSORLT00015023755.1">
    <property type="protein sequence ID" value="ENSORLP00015032091.1"/>
    <property type="gene ID" value="ENSORLG00015016694.1"/>
</dbReference>
<evidence type="ECO:0000313" key="6">
    <source>
        <dbReference type="Proteomes" id="UP000265200"/>
    </source>
</evidence>
<dbReference type="SMART" id="SM00131">
    <property type="entry name" value="KU"/>
    <property type="match status" value="1"/>
</dbReference>
<evidence type="ECO:0000256" key="2">
    <source>
        <dbReference type="ARBA" id="ARBA00022900"/>
    </source>
</evidence>
<keyword evidence="1" id="KW-0646">Protease inhibitor</keyword>
<reference evidence="5" key="4">
    <citation type="submission" date="2025-09" db="UniProtKB">
        <authorList>
            <consortium name="Ensembl"/>
        </authorList>
    </citation>
    <scope>IDENTIFICATION</scope>
    <source>
        <strain evidence="5">HSOK</strain>
    </source>
</reference>
<organism evidence="5 6">
    <name type="scientific">Oryzias latipes</name>
    <name type="common">Japanese rice fish</name>
    <name type="synonym">Japanese killifish</name>
    <dbReference type="NCBI Taxonomy" id="8090"/>
    <lineage>
        <taxon>Eukaryota</taxon>
        <taxon>Metazoa</taxon>
        <taxon>Chordata</taxon>
        <taxon>Craniata</taxon>
        <taxon>Vertebrata</taxon>
        <taxon>Euteleostomi</taxon>
        <taxon>Actinopterygii</taxon>
        <taxon>Neopterygii</taxon>
        <taxon>Teleostei</taxon>
        <taxon>Neoteleostei</taxon>
        <taxon>Acanthomorphata</taxon>
        <taxon>Ovalentaria</taxon>
        <taxon>Atherinomorphae</taxon>
        <taxon>Beloniformes</taxon>
        <taxon>Adrianichthyidae</taxon>
        <taxon>Oryziinae</taxon>
        <taxon>Oryzias</taxon>
    </lineage>
</organism>
<dbReference type="PANTHER" id="PTHR47247:SF1">
    <property type="entry name" value="KUNITZ-TYPE PROTEASE INHIBITOR 2"/>
    <property type="match status" value="1"/>
</dbReference>
<proteinExistence type="predicted"/>
<dbReference type="AlphaFoldDB" id="A0A3P9JJA3"/>
<dbReference type="Pfam" id="PF00014">
    <property type="entry name" value="Kunitz_BPTI"/>
    <property type="match status" value="1"/>
</dbReference>
<name>A0A3P9JJA3_ORYLA</name>
<dbReference type="InterPro" id="IPR020901">
    <property type="entry name" value="Prtase_inh_Kunz-CS"/>
</dbReference>
<reference evidence="5" key="3">
    <citation type="submission" date="2025-08" db="UniProtKB">
        <authorList>
            <consortium name="Ensembl"/>
        </authorList>
    </citation>
    <scope>IDENTIFICATION</scope>
    <source>
        <strain evidence="5">HSOK</strain>
    </source>
</reference>
<dbReference type="InterPro" id="IPR002223">
    <property type="entry name" value="Kunitz_BPTI"/>
</dbReference>
<sequence length="115" mass="13202">SNYRGIKLMSHTMKLWKPGLGRRWRFVSSSMVSYLCAADPIVGPCKGTFPRWYYDQNTGECKHFLYSGCQGNHNNFLQELDCISECIQRSKSLLSFRFSASSVRNAHGFMTNVFT</sequence>
<evidence type="ECO:0000259" key="4">
    <source>
        <dbReference type="PROSITE" id="PS50279"/>
    </source>
</evidence>
<evidence type="ECO:0000313" key="5">
    <source>
        <dbReference type="Ensembl" id="ENSORLP00015032091.1"/>
    </source>
</evidence>
<reference evidence="5 6" key="2">
    <citation type="submission" date="2017-04" db="EMBL/GenBank/DDBJ databases">
        <title>CpG methylation of centromeres and impact of large insertions on vertebrate speciation.</title>
        <authorList>
            <person name="Ichikawa K."/>
            <person name="Yoshimura J."/>
            <person name="Morishita S."/>
        </authorList>
    </citation>
    <scope>NUCLEOTIDE SEQUENCE</scope>
    <source>
        <strain evidence="5 6">HSOK</strain>
    </source>
</reference>
<dbReference type="Proteomes" id="UP000265200">
    <property type="component" value="Chromosome 24"/>
</dbReference>
<dbReference type="Gene3D" id="4.10.410.10">
    <property type="entry name" value="Pancreatic trypsin inhibitor Kunitz domain"/>
    <property type="match status" value="1"/>
</dbReference>
<dbReference type="PROSITE" id="PS50279">
    <property type="entry name" value="BPTI_KUNITZ_2"/>
    <property type="match status" value="1"/>
</dbReference>
<evidence type="ECO:0000256" key="3">
    <source>
        <dbReference type="ARBA" id="ARBA00023157"/>
    </source>
</evidence>
<protein>
    <recommendedName>
        <fullName evidence="4">BPTI/Kunitz inhibitor domain-containing protein</fullName>
    </recommendedName>
</protein>
<keyword evidence="3" id="KW-1015">Disulfide bond</keyword>
<keyword evidence="2" id="KW-0722">Serine protease inhibitor</keyword>
<dbReference type="SUPFAM" id="SSF57362">
    <property type="entry name" value="BPTI-like"/>
    <property type="match status" value="1"/>
</dbReference>
<evidence type="ECO:0000256" key="1">
    <source>
        <dbReference type="ARBA" id="ARBA00022690"/>
    </source>
</evidence>
<accession>A0A3P9JJA3</accession>
<dbReference type="GO" id="GO:0004867">
    <property type="term" value="F:serine-type endopeptidase inhibitor activity"/>
    <property type="evidence" value="ECO:0007669"/>
    <property type="project" value="UniProtKB-KW"/>
</dbReference>
<dbReference type="PROSITE" id="PS00280">
    <property type="entry name" value="BPTI_KUNITZ_1"/>
    <property type="match status" value="1"/>
</dbReference>